<dbReference type="Proteomes" id="UP001597059">
    <property type="component" value="Unassembled WGS sequence"/>
</dbReference>
<evidence type="ECO:0000256" key="2">
    <source>
        <dbReference type="ARBA" id="ARBA00007928"/>
    </source>
</evidence>
<evidence type="ECO:0000256" key="5">
    <source>
        <dbReference type="ARBA" id="ARBA00022989"/>
    </source>
</evidence>
<evidence type="ECO:0000256" key="1">
    <source>
        <dbReference type="ARBA" id="ARBA00004651"/>
    </source>
</evidence>
<evidence type="ECO:0000313" key="9">
    <source>
        <dbReference type="Proteomes" id="UP001597059"/>
    </source>
</evidence>
<feature type="transmembrane region" description="Helical" evidence="7">
    <location>
        <begin position="151"/>
        <end position="175"/>
    </location>
</feature>
<evidence type="ECO:0000256" key="6">
    <source>
        <dbReference type="ARBA" id="ARBA00023136"/>
    </source>
</evidence>
<dbReference type="InterPro" id="IPR001123">
    <property type="entry name" value="LeuE-type"/>
</dbReference>
<evidence type="ECO:0000313" key="8">
    <source>
        <dbReference type="EMBL" id="MFD1384116.1"/>
    </source>
</evidence>
<keyword evidence="4 7" id="KW-0812">Transmembrane</keyword>
<dbReference type="PANTHER" id="PTHR30086">
    <property type="entry name" value="ARGININE EXPORTER PROTEIN ARGO"/>
    <property type="match status" value="1"/>
</dbReference>
<feature type="transmembrane region" description="Helical" evidence="7">
    <location>
        <begin position="196"/>
        <end position="212"/>
    </location>
</feature>
<evidence type="ECO:0000256" key="3">
    <source>
        <dbReference type="ARBA" id="ARBA00022475"/>
    </source>
</evidence>
<keyword evidence="5 7" id="KW-1133">Transmembrane helix</keyword>
<name>A0ABW4B4G9_9GAMM</name>
<dbReference type="RefSeq" id="WP_377368038.1">
    <property type="nucleotide sequence ID" value="NZ_JBHTMN010000014.1"/>
</dbReference>
<organism evidence="8 9">
    <name type="scientific">Rhodanobacter aciditrophus</name>
    <dbReference type="NCBI Taxonomy" id="1623218"/>
    <lineage>
        <taxon>Bacteria</taxon>
        <taxon>Pseudomonadati</taxon>
        <taxon>Pseudomonadota</taxon>
        <taxon>Gammaproteobacteria</taxon>
        <taxon>Lysobacterales</taxon>
        <taxon>Rhodanobacteraceae</taxon>
        <taxon>Rhodanobacter</taxon>
    </lineage>
</organism>
<dbReference type="EMBL" id="JBHTMN010000014">
    <property type="protein sequence ID" value="MFD1384116.1"/>
    <property type="molecule type" value="Genomic_DNA"/>
</dbReference>
<dbReference type="PANTHER" id="PTHR30086:SF14">
    <property type="entry name" value="HOMOSERINE_HOMOSERINE LACTONE EFFLUX PROTEIN"/>
    <property type="match status" value="1"/>
</dbReference>
<protein>
    <submittedName>
        <fullName evidence="8">LysE family translocator</fullName>
    </submittedName>
</protein>
<gene>
    <name evidence="8" type="ORF">ACFQ45_12100</name>
</gene>
<feature type="transmembrane region" description="Helical" evidence="7">
    <location>
        <begin position="124"/>
        <end position="145"/>
    </location>
</feature>
<feature type="transmembrane region" description="Helical" evidence="7">
    <location>
        <begin position="31"/>
        <end position="49"/>
    </location>
</feature>
<evidence type="ECO:0000256" key="4">
    <source>
        <dbReference type="ARBA" id="ARBA00022692"/>
    </source>
</evidence>
<reference evidence="9" key="1">
    <citation type="journal article" date="2019" name="Int. J. Syst. Evol. Microbiol.">
        <title>The Global Catalogue of Microorganisms (GCM) 10K type strain sequencing project: providing services to taxonomists for standard genome sequencing and annotation.</title>
        <authorList>
            <consortium name="The Broad Institute Genomics Platform"/>
            <consortium name="The Broad Institute Genome Sequencing Center for Infectious Disease"/>
            <person name="Wu L."/>
            <person name="Ma J."/>
        </authorList>
    </citation>
    <scope>NUCLEOTIDE SEQUENCE [LARGE SCALE GENOMIC DNA]</scope>
    <source>
        <strain evidence="9">JCM 30774</strain>
    </source>
</reference>
<comment type="similarity">
    <text evidence="2">Belongs to the Rht family.</text>
</comment>
<comment type="subcellular location">
    <subcellularLocation>
        <location evidence="1">Cell membrane</location>
        <topology evidence="1">Multi-pass membrane protein</topology>
    </subcellularLocation>
</comment>
<keyword evidence="6 7" id="KW-0472">Membrane</keyword>
<sequence length="214" mass="23497">MKQRMALQLWLATAPILLLLSFGPGPNNFTAMYNGIRAGAWAALIAVIGRNIAFGILMLISALGLGAVIVSSPFWFNVVKWLGVLYLFYVGVKAWMQASNNLVSMEEGGVVVPSSHKDRMRQEFMIAVSNPKAILIFTAIFPQMLDLNQPVTIQFVIMGMTFMVTEFIAAFFYAIGGRQLRRLIRSPRGMANLNRGMGGVFVLASAFLATASRI</sequence>
<keyword evidence="3" id="KW-1003">Cell membrane</keyword>
<proteinExistence type="inferred from homology"/>
<dbReference type="Pfam" id="PF01810">
    <property type="entry name" value="LysE"/>
    <property type="match status" value="1"/>
</dbReference>
<dbReference type="PIRSF" id="PIRSF006324">
    <property type="entry name" value="LeuE"/>
    <property type="match status" value="1"/>
</dbReference>
<accession>A0ABW4B4G9</accession>
<keyword evidence="9" id="KW-1185">Reference proteome</keyword>
<evidence type="ECO:0000256" key="7">
    <source>
        <dbReference type="SAM" id="Phobius"/>
    </source>
</evidence>
<comment type="caution">
    <text evidence="8">The sequence shown here is derived from an EMBL/GenBank/DDBJ whole genome shotgun (WGS) entry which is preliminary data.</text>
</comment>